<proteinExistence type="predicted"/>
<comment type="caution">
    <text evidence="1">The sequence shown here is derived from an EMBL/GenBank/DDBJ whole genome shotgun (WGS) entry which is preliminary data.</text>
</comment>
<name>A0A5B0M134_PUCGR</name>
<reference evidence="3 4" key="1">
    <citation type="submission" date="2019-05" db="EMBL/GenBank/DDBJ databases">
        <title>Emergence of the Ug99 lineage of the wheat stem rust pathogen through somatic hybridization.</title>
        <authorList>
            <person name="Li F."/>
            <person name="Upadhyaya N.M."/>
            <person name="Sperschneider J."/>
            <person name="Matny O."/>
            <person name="Nguyen-Phuc H."/>
            <person name="Mago R."/>
            <person name="Raley C."/>
            <person name="Miller M.E."/>
            <person name="Silverstein K.A.T."/>
            <person name="Henningsen E."/>
            <person name="Hirsch C.D."/>
            <person name="Visser B."/>
            <person name="Pretorius Z.A."/>
            <person name="Steffenson B.J."/>
            <person name="Schwessinger B."/>
            <person name="Dodds P.N."/>
            <person name="Figueroa M."/>
        </authorList>
    </citation>
    <scope>NUCLEOTIDE SEQUENCE [LARGE SCALE GENOMIC DNA]</scope>
    <source>
        <strain evidence="2">21-0</strain>
        <strain evidence="1 4">Ug99</strain>
    </source>
</reference>
<dbReference type="Proteomes" id="UP000325313">
    <property type="component" value="Unassembled WGS sequence"/>
</dbReference>
<dbReference type="EMBL" id="VSWC01000170">
    <property type="protein sequence ID" value="KAA1071301.1"/>
    <property type="molecule type" value="Genomic_DNA"/>
</dbReference>
<accession>A0A5B0M134</accession>
<dbReference type="Proteomes" id="UP000324748">
    <property type="component" value="Unassembled WGS sequence"/>
</dbReference>
<organism evidence="1 4">
    <name type="scientific">Puccinia graminis f. sp. tritici</name>
    <dbReference type="NCBI Taxonomy" id="56615"/>
    <lineage>
        <taxon>Eukaryota</taxon>
        <taxon>Fungi</taxon>
        <taxon>Dikarya</taxon>
        <taxon>Basidiomycota</taxon>
        <taxon>Pucciniomycotina</taxon>
        <taxon>Pucciniomycetes</taxon>
        <taxon>Pucciniales</taxon>
        <taxon>Pucciniaceae</taxon>
        <taxon>Puccinia</taxon>
    </lineage>
</organism>
<sequence>MVPGFGTGLEAHPEERTPGFRVQTPIKRKHRAKIPDHEVIDVDKIEDDNSQIILASKISLNTTVSSGGRKRFGPSNSDVWTEKVASLECVCTPGPH</sequence>
<evidence type="ECO:0000313" key="2">
    <source>
        <dbReference type="EMBL" id="KAA1071301.1"/>
    </source>
</evidence>
<gene>
    <name evidence="2" type="ORF">PGT21_002762</name>
    <name evidence="1" type="ORF">PGTUg99_006848</name>
</gene>
<evidence type="ECO:0000313" key="4">
    <source>
        <dbReference type="Proteomes" id="UP000325313"/>
    </source>
</evidence>
<protein>
    <submittedName>
        <fullName evidence="1">Uncharacterized protein</fullName>
    </submittedName>
</protein>
<evidence type="ECO:0000313" key="3">
    <source>
        <dbReference type="Proteomes" id="UP000324748"/>
    </source>
</evidence>
<evidence type="ECO:0000313" key="1">
    <source>
        <dbReference type="EMBL" id="KAA1070026.1"/>
    </source>
</evidence>
<keyword evidence="3" id="KW-1185">Reference proteome</keyword>
<dbReference type="AlphaFoldDB" id="A0A5B0M134"/>
<dbReference type="EMBL" id="VDEP01000488">
    <property type="protein sequence ID" value="KAA1070026.1"/>
    <property type="molecule type" value="Genomic_DNA"/>
</dbReference>